<evidence type="ECO:0000256" key="1">
    <source>
        <dbReference type="SAM" id="MobiDB-lite"/>
    </source>
</evidence>
<dbReference type="Proteomes" id="UP000467700">
    <property type="component" value="Unassembled WGS sequence"/>
</dbReference>
<proteinExistence type="predicted"/>
<accession>A0A8S0X9C8</accession>
<keyword evidence="3" id="KW-1185">Reference proteome</keyword>
<reference evidence="2 3" key="1">
    <citation type="submission" date="2020-01" db="EMBL/GenBank/DDBJ databases">
        <authorList>
            <person name="Gupta K D."/>
        </authorList>
    </citation>
    <scope>NUCLEOTIDE SEQUENCE [LARGE SCALE GENOMIC DNA]</scope>
</reference>
<protein>
    <submittedName>
        <fullName evidence="2">Uncharacterized protein</fullName>
    </submittedName>
</protein>
<sequence>MSDEHSKDQPEIPSSSTPARGILRSTGDNASVSPASGFLETPYPALDVKLALEPPKANVPPLVPNPSLISPESEEPEAYVDGASSDTVIDNSSLISNSYNYNGRNAGAENQPIITQTWKDSTSIDSQVVSNSGSGNNFSHLWGPTTDVDFSASAPDAVSLSNAIFLPTRLNNVSSMPTSEFFQPTAA</sequence>
<dbReference type="AlphaFoldDB" id="A0A8S0X9C8"/>
<feature type="region of interest" description="Disordered" evidence="1">
    <location>
        <begin position="55"/>
        <end position="76"/>
    </location>
</feature>
<name>A0A8S0X9C8_CYCAE</name>
<evidence type="ECO:0000313" key="3">
    <source>
        <dbReference type="Proteomes" id="UP000467700"/>
    </source>
</evidence>
<feature type="region of interest" description="Disordered" evidence="1">
    <location>
        <begin position="1"/>
        <end position="38"/>
    </location>
</feature>
<dbReference type="EMBL" id="CACVBS010000101">
    <property type="protein sequence ID" value="CAA7271123.1"/>
    <property type="molecule type" value="Genomic_DNA"/>
</dbReference>
<organism evidence="2 3">
    <name type="scientific">Cyclocybe aegerita</name>
    <name type="common">Black poplar mushroom</name>
    <name type="synonym">Agrocybe aegerita</name>
    <dbReference type="NCBI Taxonomy" id="1973307"/>
    <lineage>
        <taxon>Eukaryota</taxon>
        <taxon>Fungi</taxon>
        <taxon>Dikarya</taxon>
        <taxon>Basidiomycota</taxon>
        <taxon>Agaricomycotina</taxon>
        <taxon>Agaricomycetes</taxon>
        <taxon>Agaricomycetidae</taxon>
        <taxon>Agaricales</taxon>
        <taxon>Agaricineae</taxon>
        <taxon>Bolbitiaceae</taxon>
        <taxon>Cyclocybe</taxon>
    </lineage>
</organism>
<comment type="caution">
    <text evidence="2">The sequence shown here is derived from an EMBL/GenBank/DDBJ whole genome shotgun (WGS) entry which is preliminary data.</text>
</comment>
<gene>
    <name evidence="2" type="ORF">AAE3_LOCUS13358</name>
</gene>
<evidence type="ECO:0000313" key="2">
    <source>
        <dbReference type="EMBL" id="CAA7271123.1"/>
    </source>
</evidence>
<feature type="compositionally biased region" description="Basic and acidic residues" evidence="1">
    <location>
        <begin position="1"/>
        <end position="10"/>
    </location>
</feature>